<protein>
    <submittedName>
        <fullName evidence="4">Uncharacterized protein</fullName>
    </submittedName>
</protein>
<accession>A0A251SR44</accession>
<dbReference type="InParanoid" id="A0A251SR44"/>
<evidence type="ECO:0000313" key="5">
    <source>
        <dbReference type="Proteomes" id="UP000215914"/>
    </source>
</evidence>
<name>A0A251SR44_HELAN</name>
<proteinExistence type="predicted"/>
<dbReference type="AlphaFoldDB" id="A0A251SR44"/>
<dbReference type="Gramene" id="mRNA:HanXRQr2_Chr13g0585781">
    <property type="protein sequence ID" value="mRNA:HanXRQr2_Chr13g0585781"/>
    <property type="gene ID" value="HanXRQr2_Chr13g0585781"/>
</dbReference>
<feature type="region of interest" description="Disordered" evidence="2">
    <location>
        <begin position="1"/>
        <end position="29"/>
    </location>
</feature>
<evidence type="ECO:0000313" key="4">
    <source>
        <dbReference type="EMBL" id="OTG01315.1"/>
    </source>
</evidence>
<evidence type="ECO:0000256" key="1">
    <source>
        <dbReference type="SAM" id="Coils"/>
    </source>
</evidence>
<sequence length="272" mass="30257">MSEPLMGSSNAPIEIPTAPSSSRVRDKTPEVSAARVVPAFEVSPHHATGTSKPSHLEGFVSRSPLAPLFADALPVPYVPKWKITHSSVVGTPETARDFLAHVVPPSHRFMNSALRDDLFDDQYNMSLCEGLFRGVGMLQRVDELRRENEGLKSDLKTSQTVAAELQCQVVDAERKLQEEKGAGVMLEQKERAWAREMAALVEEKEELAAELKHQKDLDSVSQKDLDPMYAEYGMTSDDNQKLAMEKYWLITEGFGSFLTTVSQSEEFKSSLE</sequence>
<reference evidence="3 5" key="1">
    <citation type="journal article" date="2017" name="Nature">
        <title>The sunflower genome provides insights into oil metabolism, flowering and Asterid evolution.</title>
        <authorList>
            <person name="Badouin H."/>
            <person name="Gouzy J."/>
            <person name="Grassa C.J."/>
            <person name="Murat F."/>
            <person name="Staton S.E."/>
            <person name="Cottret L."/>
            <person name="Lelandais-Briere C."/>
            <person name="Owens G.L."/>
            <person name="Carrere S."/>
            <person name="Mayjonade B."/>
            <person name="Legrand L."/>
            <person name="Gill N."/>
            <person name="Kane N.C."/>
            <person name="Bowers J.E."/>
            <person name="Hubner S."/>
            <person name="Bellec A."/>
            <person name="Berard A."/>
            <person name="Berges H."/>
            <person name="Blanchet N."/>
            <person name="Boniface M.C."/>
            <person name="Brunel D."/>
            <person name="Catrice O."/>
            <person name="Chaidir N."/>
            <person name="Claudel C."/>
            <person name="Donnadieu C."/>
            <person name="Faraut T."/>
            <person name="Fievet G."/>
            <person name="Helmstetter N."/>
            <person name="King M."/>
            <person name="Knapp S.J."/>
            <person name="Lai Z."/>
            <person name="Le Paslier M.C."/>
            <person name="Lippi Y."/>
            <person name="Lorenzon L."/>
            <person name="Mandel J.R."/>
            <person name="Marage G."/>
            <person name="Marchand G."/>
            <person name="Marquand E."/>
            <person name="Bret-Mestries E."/>
            <person name="Morien E."/>
            <person name="Nambeesan S."/>
            <person name="Nguyen T."/>
            <person name="Pegot-Espagnet P."/>
            <person name="Pouilly N."/>
            <person name="Raftis F."/>
            <person name="Sallet E."/>
            <person name="Schiex T."/>
            <person name="Thomas J."/>
            <person name="Vandecasteele C."/>
            <person name="Vares D."/>
            <person name="Vear F."/>
            <person name="Vautrin S."/>
            <person name="Crespi M."/>
            <person name="Mangin B."/>
            <person name="Burke J.M."/>
            <person name="Salse J."/>
            <person name="Munos S."/>
            <person name="Vincourt P."/>
            <person name="Rieseberg L.H."/>
            <person name="Langlade N.B."/>
        </authorList>
    </citation>
    <scope>NUCLEOTIDE SEQUENCE [LARGE SCALE GENOMIC DNA]</scope>
    <source>
        <strain evidence="5">cv. SF193</strain>
        <tissue evidence="3">Leaves</tissue>
    </source>
</reference>
<feature type="coiled-coil region" evidence="1">
    <location>
        <begin position="141"/>
        <end position="217"/>
    </location>
</feature>
<gene>
    <name evidence="4" type="ORF">HannXRQ_Chr13g0400741</name>
    <name evidence="3" type="ORF">HanXRQr2_Chr13g0585781</name>
</gene>
<dbReference type="Proteomes" id="UP000215914">
    <property type="component" value="Chromosome 13"/>
</dbReference>
<evidence type="ECO:0000256" key="2">
    <source>
        <dbReference type="SAM" id="MobiDB-lite"/>
    </source>
</evidence>
<dbReference type="EMBL" id="MNCJ02000328">
    <property type="protein sequence ID" value="KAF5773180.1"/>
    <property type="molecule type" value="Genomic_DNA"/>
</dbReference>
<organism evidence="4 5">
    <name type="scientific">Helianthus annuus</name>
    <name type="common">Common sunflower</name>
    <dbReference type="NCBI Taxonomy" id="4232"/>
    <lineage>
        <taxon>Eukaryota</taxon>
        <taxon>Viridiplantae</taxon>
        <taxon>Streptophyta</taxon>
        <taxon>Embryophyta</taxon>
        <taxon>Tracheophyta</taxon>
        <taxon>Spermatophyta</taxon>
        <taxon>Magnoliopsida</taxon>
        <taxon>eudicotyledons</taxon>
        <taxon>Gunneridae</taxon>
        <taxon>Pentapetalae</taxon>
        <taxon>asterids</taxon>
        <taxon>campanulids</taxon>
        <taxon>Asterales</taxon>
        <taxon>Asteraceae</taxon>
        <taxon>Asteroideae</taxon>
        <taxon>Heliantheae alliance</taxon>
        <taxon>Heliantheae</taxon>
        <taxon>Helianthus</taxon>
    </lineage>
</organism>
<keyword evidence="1" id="KW-0175">Coiled coil</keyword>
<reference evidence="4" key="2">
    <citation type="submission" date="2017-02" db="EMBL/GenBank/DDBJ databases">
        <title>Sunflower complete genome.</title>
        <authorList>
            <person name="Langlade N."/>
            <person name="Munos S."/>
        </authorList>
    </citation>
    <scope>NUCLEOTIDE SEQUENCE [LARGE SCALE GENOMIC DNA]</scope>
    <source>
        <tissue evidence="4">Leaves</tissue>
    </source>
</reference>
<reference evidence="3" key="3">
    <citation type="submission" date="2020-06" db="EMBL/GenBank/DDBJ databases">
        <title>Helianthus annuus Genome sequencing and assembly Release 2.</title>
        <authorList>
            <person name="Gouzy J."/>
            <person name="Langlade N."/>
            <person name="Munos S."/>
        </authorList>
    </citation>
    <scope>NUCLEOTIDE SEQUENCE</scope>
    <source>
        <tissue evidence="3">Leaves</tissue>
    </source>
</reference>
<evidence type="ECO:0000313" key="3">
    <source>
        <dbReference type="EMBL" id="KAF5773180.1"/>
    </source>
</evidence>
<keyword evidence="5" id="KW-1185">Reference proteome</keyword>
<dbReference type="EMBL" id="CM007902">
    <property type="protein sequence ID" value="OTG01315.1"/>
    <property type="molecule type" value="Genomic_DNA"/>
</dbReference>